<name>A0A2M8PI04_9CHLR</name>
<gene>
    <name evidence="2" type="ORF">CUN49_01575</name>
</gene>
<dbReference type="Proteomes" id="UP000229681">
    <property type="component" value="Unassembled WGS sequence"/>
</dbReference>
<evidence type="ECO:0000313" key="2">
    <source>
        <dbReference type="EMBL" id="PJF37177.1"/>
    </source>
</evidence>
<protein>
    <recommendedName>
        <fullName evidence="4">Tetratricopeptide repeat protein</fullName>
    </recommendedName>
</protein>
<keyword evidence="1" id="KW-1133">Transmembrane helix</keyword>
<keyword evidence="1" id="KW-0472">Membrane</keyword>
<dbReference type="InterPro" id="IPR011990">
    <property type="entry name" value="TPR-like_helical_dom_sf"/>
</dbReference>
<evidence type="ECO:0000313" key="3">
    <source>
        <dbReference type="Proteomes" id="UP000229681"/>
    </source>
</evidence>
<accession>A0A2M8PI04</accession>
<dbReference type="SUPFAM" id="SSF48452">
    <property type="entry name" value="TPR-like"/>
    <property type="match status" value="1"/>
</dbReference>
<proteinExistence type="predicted"/>
<dbReference type="AlphaFoldDB" id="A0A2M8PI04"/>
<sequence length="286" mass="31727">MKLEAGMAGDLRAQHKAQLREAYALIKAERCAEAYELIAPVLVQQPDYMDAWWLAAHAAPNLRLAMAACQKVLALKPDHAQAQLMLEELRRRAAIEAHLGSQEKLRRRTAQPRARPRRTLFWILLIAALIVFPVAALSILAVTTGETLGLPIGQFFSFEQDVPFVALIAANDSGSFGTPSKVVRVGTLPIGARHAYRFNVPRGNTMLWLEVDFRLTSSDQPPYDAIRLLLPTGALQPPRDSVEAPKTITYYLPFPGVYTLELIGKPSAKSFYRISFVLLDIGDAIR</sequence>
<dbReference type="EMBL" id="PGTM01000011">
    <property type="protein sequence ID" value="PJF37177.1"/>
    <property type="molecule type" value="Genomic_DNA"/>
</dbReference>
<evidence type="ECO:0000256" key="1">
    <source>
        <dbReference type="SAM" id="Phobius"/>
    </source>
</evidence>
<feature type="transmembrane region" description="Helical" evidence="1">
    <location>
        <begin position="120"/>
        <end position="142"/>
    </location>
</feature>
<reference evidence="2 3" key="1">
    <citation type="submission" date="2017-11" db="EMBL/GenBank/DDBJ databases">
        <title>Evolution of Phototrophy in the Chloroflexi Phylum Driven by Horizontal Gene Transfer.</title>
        <authorList>
            <person name="Ward L.M."/>
            <person name="Hemp J."/>
            <person name="Shih P.M."/>
            <person name="Mcglynn S.E."/>
            <person name="Fischer W."/>
        </authorList>
    </citation>
    <scope>NUCLEOTIDE SEQUENCE [LARGE SCALE GENOMIC DNA]</scope>
    <source>
        <strain evidence="2">JP3_13</strain>
    </source>
</reference>
<keyword evidence="1" id="KW-0812">Transmembrane</keyword>
<evidence type="ECO:0008006" key="4">
    <source>
        <dbReference type="Google" id="ProtNLM"/>
    </source>
</evidence>
<organism evidence="2 3">
    <name type="scientific">Candidatus Thermofonsia Clade 1 bacterium</name>
    <dbReference type="NCBI Taxonomy" id="2364210"/>
    <lineage>
        <taxon>Bacteria</taxon>
        <taxon>Bacillati</taxon>
        <taxon>Chloroflexota</taxon>
        <taxon>Candidatus Thermofontia</taxon>
        <taxon>Candidatus Thermofonsia Clade 1</taxon>
    </lineage>
</organism>
<comment type="caution">
    <text evidence="2">The sequence shown here is derived from an EMBL/GenBank/DDBJ whole genome shotgun (WGS) entry which is preliminary data.</text>
</comment>